<gene>
    <name evidence="2" type="ORF">FHW18_000577</name>
</gene>
<evidence type="ECO:0000313" key="3">
    <source>
        <dbReference type="Proteomes" id="UP000542125"/>
    </source>
</evidence>
<dbReference type="Pfam" id="PF12365">
    <property type="entry name" value="DUF3649"/>
    <property type="match status" value="1"/>
</dbReference>
<feature type="transmembrane region" description="Helical" evidence="1">
    <location>
        <begin position="47"/>
        <end position="67"/>
    </location>
</feature>
<dbReference type="AlphaFoldDB" id="A0A7Y9IQY3"/>
<name>A0A7Y9IQY3_9BURK</name>
<feature type="transmembrane region" description="Helical" evidence="1">
    <location>
        <begin position="20"/>
        <end position="41"/>
    </location>
</feature>
<reference evidence="2 3" key="1">
    <citation type="submission" date="2020-07" db="EMBL/GenBank/DDBJ databases">
        <title>Genomic Encyclopedia of Type Strains, Phase IV (KMG-V): Genome sequencing to study the core and pangenomes of soil and plant-associated prokaryotes.</title>
        <authorList>
            <person name="Whitman W."/>
        </authorList>
    </citation>
    <scope>NUCLEOTIDE SEQUENCE [LARGE SCALE GENOMIC DNA]</scope>
    <source>
        <strain evidence="2 3">SAS40</strain>
    </source>
</reference>
<dbReference type="RefSeq" id="WP_179583220.1">
    <property type="nucleotide sequence ID" value="NZ_JACBYR010000001.1"/>
</dbReference>
<accession>A0A7Y9IQY3</accession>
<keyword evidence="1" id="KW-1133">Transmembrane helix</keyword>
<evidence type="ECO:0008006" key="4">
    <source>
        <dbReference type="Google" id="ProtNLM"/>
    </source>
</evidence>
<evidence type="ECO:0000313" key="2">
    <source>
        <dbReference type="EMBL" id="NYE81306.1"/>
    </source>
</evidence>
<dbReference type="Proteomes" id="UP000542125">
    <property type="component" value="Unassembled WGS sequence"/>
</dbReference>
<dbReference type="EMBL" id="JACBYR010000001">
    <property type="protein sequence ID" value="NYE81306.1"/>
    <property type="molecule type" value="Genomic_DNA"/>
</dbReference>
<keyword evidence="1" id="KW-0472">Membrane</keyword>
<proteinExistence type="predicted"/>
<keyword evidence="3" id="KW-1185">Reference proteome</keyword>
<organism evidence="2 3">
    <name type="scientific">Pigmentiphaga litoralis</name>
    <dbReference type="NCBI Taxonomy" id="516702"/>
    <lineage>
        <taxon>Bacteria</taxon>
        <taxon>Pseudomonadati</taxon>
        <taxon>Pseudomonadota</taxon>
        <taxon>Betaproteobacteria</taxon>
        <taxon>Burkholderiales</taxon>
        <taxon>Alcaligenaceae</taxon>
        <taxon>Pigmentiphaga</taxon>
    </lineage>
</organism>
<evidence type="ECO:0000256" key="1">
    <source>
        <dbReference type="SAM" id="Phobius"/>
    </source>
</evidence>
<comment type="caution">
    <text evidence="2">The sequence shown here is derived from an EMBL/GenBank/DDBJ whole genome shotgun (WGS) entry which is preliminary data.</text>
</comment>
<keyword evidence="1" id="KW-0812">Transmembrane</keyword>
<feature type="transmembrane region" description="Helical" evidence="1">
    <location>
        <begin position="74"/>
        <end position="93"/>
    </location>
</feature>
<sequence length="94" mass="9744">MNARLRKVVGVGPLLSRIVAALFGGYALAALCSVAAVALPMAPTEAVLTGMLASFVVYVCAVVWVFAVRSATRAWVGLAIAALPLSLAAWSVWK</sequence>
<dbReference type="InterPro" id="IPR022109">
    <property type="entry name" value="DUF3649"/>
</dbReference>
<protein>
    <recommendedName>
        <fullName evidence="4">Iron uptake protein</fullName>
    </recommendedName>
</protein>